<name>G9KZY7_MUSPF</name>
<dbReference type="AlphaFoldDB" id="G9KZY7"/>
<reference evidence="1" key="1">
    <citation type="journal article" date="2013" name="J. Virol.">
        <title>Sequencing, annotation, and characterization of the influenza ferret infectome.</title>
        <authorList>
            <person name="Leon A.J."/>
            <person name="Banner D."/>
            <person name="Xu L."/>
            <person name="Ran L."/>
            <person name="Peng Z."/>
            <person name="Yi K."/>
            <person name="Chen C."/>
            <person name="Xu F."/>
            <person name="Huang J."/>
            <person name="Zhao Z."/>
            <person name="Lin Z."/>
            <person name="Huang S.H."/>
            <person name="Fang Y."/>
            <person name="Kelvin A.A."/>
            <person name="Ross T.M."/>
            <person name="Farooqui A."/>
            <person name="Kelvin D.J."/>
        </authorList>
    </citation>
    <scope>NUCLEOTIDE SEQUENCE</scope>
    <source>
        <tissue evidence="1">Lungs</tissue>
    </source>
</reference>
<organism evidence="1">
    <name type="scientific">Mustela putorius furo</name>
    <name type="common">European domestic ferret</name>
    <name type="synonym">Mustela furo</name>
    <dbReference type="NCBI Taxonomy" id="9669"/>
    <lineage>
        <taxon>Eukaryota</taxon>
        <taxon>Metazoa</taxon>
        <taxon>Chordata</taxon>
        <taxon>Craniata</taxon>
        <taxon>Vertebrata</taxon>
        <taxon>Euteleostomi</taxon>
        <taxon>Mammalia</taxon>
        <taxon>Eutheria</taxon>
        <taxon>Laurasiatheria</taxon>
        <taxon>Carnivora</taxon>
        <taxon>Caniformia</taxon>
        <taxon>Musteloidea</taxon>
        <taxon>Mustelidae</taxon>
        <taxon>Mustelinae</taxon>
        <taxon>Mustela</taxon>
    </lineage>
</organism>
<evidence type="ECO:0000313" key="1">
    <source>
        <dbReference type="EMBL" id="AES10466.1"/>
    </source>
</evidence>
<dbReference type="EMBL" id="JP021868">
    <property type="protein sequence ID" value="AES10466.1"/>
    <property type="molecule type" value="mRNA"/>
</dbReference>
<sequence>GRAEPRAPVSRGAEKDGGSEKWLFVGRVVLHSWSLGQRPCSSLWARKGLWRYPRYACCVQGVCKICRKWLF</sequence>
<protein>
    <submittedName>
        <fullName evidence="1">Apoptosis related protein 3 isoform b</fullName>
    </submittedName>
</protein>
<feature type="non-terminal residue" evidence="1">
    <location>
        <position position="1"/>
    </location>
</feature>
<feature type="non-terminal residue" evidence="1">
    <location>
        <position position="71"/>
    </location>
</feature>
<proteinExistence type="evidence at transcript level"/>
<accession>G9KZY7</accession>